<comment type="caution">
    <text evidence="1">The sequence shown here is derived from an EMBL/GenBank/DDBJ whole genome shotgun (WGS) entry which is preliminary data.</text>
</comment>
<organism evidence="1 2">
    <name type="scientific">Ancylobacter oerskovii</name>
    <dbReference type="NCBI Taxonomy" id="459519"/>
    <lineage>
        <taxon>Bacteria</taxon>
        <taxon>Pseudomonadati</taxon>
        <taxon>Pseudomonadota</taxon>
        <taxon>Alphaproteobacteria</taxon>
        <taxon>Hyphomicrobiales</taxon>
        <taxon>Xanthobacteraceae</taxon>
        <taxon>Ancylobacter</taxon>
    </lineage>
</organism>
<reference evidence="2" key="1">
    <citation type="journal article" date="2019" name="Int. J. Syst. Evol. Microbiol.">
        <title>The Global Catalogue of Microorganisms (GCM) 10K type strain sequencing project: providing services to taxonomists for standard genome sequencing and annotation.</title>
        <authorList>
            <consortium name="The Broad Institute Genomics Platform"/>
            <consortium name="The Broad Institute Genome Sequencing Center for Infectious Disease"/>
            <person name="Wu L."/>
            <person name="Ma J."/>
        </authorList>
    </citation>
    <scope>NUCLEOTIDE SEQUENCE [LARGE SCALE GENOMIC DNA]</scope>
    <source>
        <strain evidence="2">CCM 7435</strain>
    </source>
</reference>
<sequence>MAEEGEGRIVARFAIHICCDSCSSTSAKRLDVPDVEDAPTTVEELLESALLARQTFCCEVCESRIAYVTSIKRLREKEPIHA</sequence>
<evidence type="ECO:0000313" key="1">
    <source>
        <dbReference type="EMBL" id="MFD2142358.1"/>
    </source>
</evidence>
<name>A0ABW4Z1T9_9HYPH</name>
<keyword evidence="2" id="KW-1185">Reference proteome</keyword>
<protein>
    <submittedName>
        <fullName evidence="1">Uncharacterized protein</fullName>
    </submittedName>
</protein>
<dbReference type="EMBL" id="JBHUHD010000001">
    <property type="protein sequence ID" value="MFD2142358.1"/>
    <property type="molecule type" value="Genomic_DNA"/>
</dbReference>
<dbReference type="Proteomes" id="UP001597299">
    <property type="component" value="Unassembled WGS sequence"/>
</dbReference>
<dbReference type="RefSeq" id="WP_213354095.1">
    <property type="nucleotide sequence ID" value="NZ_JAHBGB010000037.1"/>
</dbReference>
<gene>
    <name evidence="1" type="ORF">ACFSNC_18280</name>
</gene>
<evidence type="ECO:0000313" key="2">
    <source>
        <dbReference type="Proteomes" id="UP001597299"/>
    </source>
</evidence>
<proteinExistence type="predicted"/>
<accession>A0ABW4Z1T9</accession>